<evidence type="ECO:0000313" key="2">
    <source>
        <dbReference type="EMBL" id="NMN68169.1"/>
    </source>
</evidence>
<comment type="caution">
    <text evidence="2">The sequence shown here is derived from an EMBL/GenBank/DDBJ whole genome shotgun (WGS) entry which is preliminary data.</text>
</comment>
<gene>
    <name evidence="2" type="ORF">VP91_00013350</name>
</gene>
<keyword evidence="3" id="KW-1185">Reference proteome</keyword>
<keyword evidence="1" id="KW-1133">Transmembrane helix</keyword>
<dbReference type="EMBL" id="LANA01000002">
    <property type="protein sequence ID" value="NMN68169.1"/>
    <property type="molecule type" value="Genomic_DNA"/>
</dbReference>
<sequence length="41" mass="4708">MPELLKNLPSELKKNKLKTGIFVGLSAYWIIILIGTLIQFY</sequence>
<keyword evidence="1" id="KW-0472">Membrane</keyword>
<evidence type="ECO:0000256" key="1">
    <source>
        <dbReference type="SAM" id="Phobius"/>
    </source>
</evidence>
<organism evidence="2 3">
    <name type="scientific">Pelagibacter ubique</name>
    <dbReference type="NCBI Taxonomy" id="198252"/>
    <lineage>
        <taxon>Bacteria</taxon>
        <taxon>Pseudomonadati</taxon>
        <taxon>Pseudomonadota</taxon>
        <taxon>Alphaproteobacteria</taxon>
        <taxon>Candidatus Pelagibacterales</taxon>
        <taxon>Candidatus Pelagibacteraceae</taxon>
        <taxon>Candidatus Pelagibacter</taxon>
    </lineage>
</organism>
<keyword evidence="1" id="KW-0812">Transmembrane</keyword>
<accession>A0ABX1T3Z4</accession>
<dbReference type="Proteomes" id="UP001166004">
    <property type="component" value="Unassembled WGS sequence"/>
</dbReference>
<name>A0ABX1T3Z4_PELUQ</name>
<feature type="transmembrane region" description="Helical" evidence="1">
    <location>
        <begin position="21"/>
        <end position="40"/>
    </location>
</feature>
<reference evidence="2 3" key="1">
    <citation type="submission" date="2019-07" db="EMBL/GenBank/DDBJ databases">
        <title>SAR11 Genome Evolution.</title>
        <authorList>
            <person name="Giovannoni S."/>
        </authorList>
    </citation>
    <scope>NUCLEOTIDE SEQUENCE [LARGE SCALE GENOMIC DNA]</scope>
    <source>
        <strain evidence="2 3">HTCC9565</strain>
    </source>
</reference>
<evidence type="ECO:0000313" key="3">
    <source>
        <dbReference type="Proteomes" id="UP001166004"/>
    </source>
</evidence>
<protein>
    <submittedName>
        <fullName evidence="2">Uncharacterized protein</fullName>
    </submittedName>
</protein>
<dbReference type="RefSeq" id="WP_282434689.1">
    <property type="nucleotide sequence ID" value="NZ_LANA01000002.1"/>
</dbReference>
<proteinExistence type="predicted"/>